<dbReference type="GO" id="GO:0004527">
    <property type="term" value="F:exonuclease activity"/>
    <property type="evidence" value="ECO:0007669"/>
    <property type="project" value="UniProtKB-KW"/>
</dbReference>
<dbReference type="RefSeq" id="WP_249480088.1">
    <property type="nucleotide sequence ID" value="NZ_CP097218.1"/>
</dbReference>
<dbReference type="EMBL" id="CP097218">
    <property type="protein sequence ID" value="UQN30682.1"/>
    <property type="molecule type" value="Genomic_DNA"/>
</dbReference>
<protein>
    <submittedName>
        <fullName evidence="1">Exonuclease domain-containing protein</fullName>
    </submittedName>
</protein>
<name>A0ABY4NA59_9MICO</name>
<evidence type="ECO:0000313" key="2">
    <source>
        <dbReference type="Proteomes" id="UP001055868"/>
    </source>
</evidence>
<dbReference type="InterPro" id="IPR012337">
    <property type="entry name" value="RNaseH-like_sf"/>
</dbReference>
<keyword evidence="2" id="KW-1185">Reference proteome</keyword>
<keyword evidence="1" id="KW-0269">Exonuclease</keyword>
<keyword evidence="1" id="KW-0540">Nuclease</keyword>
<keyword evidence="1" id="KW-0378">Hydrolase</keyword>
<reference evidence="1" key="1">
    <citation type="submission" date="2022-05" db="EMBL/GenBank/DDBJ databases">
        <title>Genomic analysis of Brachybacterium sp. CBA3104.</title>
        <authorList>
            <person name="Roh S.W."/>
            <person name="Kim Y.B."/>
            <person name="Kim Y."/>
        </authorList>
    </citation>
    <scope>NUCLEOTIDE SEQUENCE</scope>
    <source>
        <strain evidence="1">CBA3104</strain>
    </source>
</reference>
<gene>
    <name evidence="1" type="ORF">M4486_05100</name>
</gene>
<organism evidence="1 2">
    <name type="scientific">Brachybacterium kimchii</name>
    <dbReference type="NCBI Taxonomy" id="2942909"/>
    <lineage>
        <taxon>Bacteria</taxon>
        <taxon>Bacillati</taxon>
        <taxon>Actinomycetota</taxon>
        <taxon>Actinomycetes</taxon>
        <taxon>Micrococcales</taxon>
        <taxon>Dermabacteraceae</taxon>
        <taxon>Brachybacterium</taxon>
    </lineage>
</organism>
<dbReference type="Gene3D" id="3.30.420.10">
    <property type="entry name" value="Ribonuclease H-like superfamily/Ribonuclease H"/>
    <property type="match status" value="1"/>
</dbReference>
<dbReference type="Proteomes" id="UP001055868">
    <property type="component" value="Chromosome"/>
</dbReference>
<proteinExistence type="predicted"/>
<sequence>MLKLDTAVVFVDTETTHLDTCKARAWEVALIRRDPLKREQRAHFMIAGIGLEDADPVSLEVGGFEQRYYPGRPGAGWVTEDHAAQIIASWTAPYLGQPAVLVGSNPAYDAEVLAAVLRRHGLEPAWYHHTFDLHTATVFHLAGDYERAVGPTDRAYDLSEALGADRPADDDRHTAMGDAQWAARWWDALIEDVEVGP</sequence>
<evidence type="ECO:0000313" key="1">
    <source>
        <dbReference type="EMBL" id="UQN30682.1"/>
    </source>
</evidence>
<dbReference type="InterPro" id="IPR036397">
    <property type="entry name" value="RNaseH_sf"/>
</dbReference>
<dbReference type="SUPFAM" id="SSF53098">
    <property type="entry name" value="Ribonuclease H-like"/>
    <property type="match status" value="1"/>
</dbReference>
<accession>A0ABY4NA59</accession>